<accession>A0A1H3JTH3</accession>
<dbReference type="AlphaFoldDB" id="A0A1H3JTH3"/>
<dbReference type="EMBL" id="FNPB01000015">
    <property type="protein sequence ID" value="SDY43212.1"/>
    <property type="molecule type" value="Genomic_DNA"/>
</dbReference>
<dbReference type="InterPro" id="IPR058821">
    <property type="entry name" value="Double_WHD-containing_halo"/>
</dbReference>
<sequence>MRFKLLPEPPASLDLVADAQRAVPLVPGSEDDCCARLMRRLDFPSRDVARTWLTFLRALELARETASGSFVRESTDPTEAHLREAFHERVYGAREVLAALDTDDPVDVDTVFADFEERVPVWETHRAAEDWRDVWRERVERILAWAVRLDLAAERDDGYVRVHPDREQA</sequence>
<proteinExistence type="predicted"/>
<name>A0A1H3JTH3_9EURY</name>
<dbReference type="OrthoDB" id="170219at2157"/>
<gene>
    <name evidence="1" type="ORF">SAMN04487946_11545</name>
</gene>
<protein>
    <submittedName>
        <fullName evidence="1">Uncharacterized protein</fullName>
    </submittedName>
</protein>
<reference evidence="2" key="1">
    <citation type="submission" date="2016-10" db="EMBL/GenBank/DDBJ databases">
        <authorList>
            <person name="Varghese N."/>
            <person name="Submissions S."/>
        </authorList>
    </citation>
    <scope>NUCLEOTIDE SEQUENCE [LARGE SCALE GENOMIC DNA]</scope>
    <source>
        <strain evidence="2">CGMCC 1.10118</strain>
    </source>
</reference>
<organism evidence="1 2">
    <name type="scientific">Halobellus clavatus</name>
    <dbReference type="NCBI Taxonomy" id="660517"/>
    <lineage>
        <taxon>Archaea</taxon>
        <taxon>Methanobacteriati</taxon>
        <taxon>Methanobacteriota</taxon>
        <taxon>Stenosarchaea group</taxon>
        <taxon>Halobacteria</taxon>
        <taxon>Halobacteriales</taxon>
        <taxon>Haloferacaceae</taxon>
        <taxon>Halobellus</taxon>
    </lineage>
</organism>
<dbReference type="Pfam" id="PF25947">
    <property type="entry name" value="WHD_halo_double"/>
    <property type="match status" value="1"/>
</dbReference>
<dbReference type="RefSeq" id="WP_089769249.1">
    <property type="nucleotide sequence ID" value="NZ_FNPB01000015.1"/>
</dbReference>
<dbReference type="STRING" id="660517.SAMN04487946_11545"/>
<evidence type="ECO:0000313" key="1">
    <source>
        <dbReference type="EMBL" id="SDY43212.1"/>
    </source>
</evidence>
<evidence type="ECO:0000313" key="2">
    <source>
        <dbReference type="Proteomes" id="UP000199170"/>
    </source>
</evidence>
<keyword evidence="2" id="KW-1185">Reference proteome</keyword>
<dbReference type="Proteomes" id="UP000199170">
    <property type="component" value="Unassembled WGS sequence"/>
</dbReference>